<accession>A0A660E3G6</accession>
<dbReference type="Proteomes" id="UP000289996">
    <property type="component" value="Unassembled WGS sequence"/>
</dbReference>
<dbReference type="AlphaFoldDB" id="A0A660E3G6"/>
<keyword evidence="2" id="KW-1185">Reference proteome</keyword>
<reference evidence="1 2" key="1">
    <citation type="submission" date="2018-11" db="EMBL/GenBank/DDBJ databases">
        <authorList>
            <person name="Wuyts S."/>
        </authorList>
    </citation>
    <scope>NUCLEOTIDE SEQUENCE [LARGE SCALE GENOMIC DNA]</scope>
    <source>
        <strain evidence="1">Lactobacillus mudanjiangensis AMBF249</strain>
    </source>
</reference>
<sequence length="119" mass="13933">MNAFLDFAIFEYTKEELIERVQEYLTYGVEAAKLFNEASPKRAVKYIRPIRQQLDNEYSRYSRGEVLQAVRKSVAANTYYDWLETVSTNTVGPITSQNVESFLDNMKNYAQYYFPNAVK</sequence>
<evidence type="ECO:0000313" key="2">
    <source>
        <dbReference type="Proteomes" id="UP000289996"/>
    </source>
</evidence>
<protein>
    <submittedName>
        <fullName evidence="1">Uncharacterized protein</fullName>
    </submittedName>
</protein>
<dbReference type="EMBL" id="UYIG01000121">
    <property type="protein sequence ID" value="VDG28652.1"/>
    <property type="molecule type" value="Genomic_DNA"/>
</dbReference>
<evidence type="ECO:0000313" key="1">
    <source>
        <dbReference type="EMBL" id="VDG28652.1"/>
    </source>
</evidence>
<name>A0A660E3G6_9LACO</name>
<gene>
    <name evidence="1" type="ORF">MUDAN_MDHGFNIF_03071</name>
</gene>
<dbReference type="OrthoDB" id="2295954at2"/>
<organism evidence="1 2">
    <name type="scientific">Lactiplantibacillus mudanjiangensis</name>
    <dbReference type="NCBI Taxonomy" id="1296538"/>
    <lineage>
        <taxon>Bacteria</taxon>
        <taxon>Bacillati</taxon>
        <taxon>Bacillota</taxon>
        <taxon>Bacilli</taxon>
        <taxon>Lactobacillales</taxon>
        <taxon>Lactobacillaceae</taxon>
        <taxon>Lactiplantibacillus</taxon>
    </lineage>
</organism>
<proteinExistence type="predicted"/>
<dbReference type="RefSeq" id="WP_130843264.1">
    <property type="nucleotide sequence ID" value="NZ_BJDY01000002.1"/>
</dbReference>